<keyword evidence="4" id="KW-1185">Reference proteome</keyword>
<dbReference type="Gene3D" id="3.90.470.20">
    <property type="entry name" value="4'-phosphopantetheinyl transferase domain"/>
    <property type="match status" value="2"/>
</dbReference>
<dbReference type="EMBL" id="JACGWU010000001">
    <property type="protein sequence ID" value="MBA8828661.1"/>
    <property type="molecule type" value="Genomic_DNA"/>
</dbReference>
<dbReference type="InterPro" id="IPR008278">
    <property type="entry name" value="4-PPantetheinyl_Trfase_dom"/>
</dbReference>
<sequence>MELNTASACPRCGATDHGRPSVYYYGEFLPQVRVPVVSLSRTEGLVAVALVDCGIIGIDVESLDHMARADIEDVAFHPAERAVLARLSTHERILHSSLLWTAKESILKAAGTGLNISPELLWCEISGASVTLVAAPDLGLLRPPRVTVRRIGEHHVCAVAHNMDAVTTFSWLPTGSSPENLEEQR</sequence>
<organism evidence="3 4">
    <name type="scientific">Alpinimonas psychrophila</name>
    <dbReference type="NCBI Taxonomy" id="748908"/>
    <lineage>
        <taxon>Bacteria</taxon>
        <taxon>Bacillati</taxon>
        <taxon>Actinomycetota</taxon>
        <taxon>Actinomycetes</taxon>
        <taxon>Micrococcales</taxon>
        <taxon>Microbacteriaceae</taxon>
        <taxon>Alpinimonas</taxon>
    </lineage>
</organism>
<reference evidence="3 4" key="1">
    <citation type="submission" date="2020-07" db="EMBL/GenBank/DDBJ databases">
        <title>Sequencing the genomes of 1000 actinobacteria strains.</title>
        <authorList>
            <person name="Klenk H.-P."/>
        </authorList>
    </citation>
    <scope>NUCLEOTIDE SEQUENCE [LARGE SCALE GENOMIC DNA]</scope>
    <source>
        <strain evidence="3 4">DSM 23737</strain>
    </source>
</reference>
<dbReference type="GO" id="GO:0008897">
    <property type="term" value="F:holo-[acyl-carrier-protein] synthase activity"/>
    <property type="evidence" value="ECO:0007669"/>
    <property type="project" value="InterPro"/>
</dbReference>
<dbReference type="InterPro" id="IPR037143">
    <property type="entry name" value="4-PPantetheinyl_Trfase_dom_sf"/>
</dbReference>
<evidence type="ECO:0000256" key="1">
    <source>
        <dbReference type="ARBA" id="ARBA00022679"/>
    </source>
</evidence>
<evidence type="ECO:0000259" key="2">
    <source>
        <dbReference type="Pfam" id="PF01648"/>
    </source>
</evidence>
<gene>
    <name evidence="3" type="ORF">FB555_000732</name>
</gene>
<comment type="caution">
    <text evidence="3">The sequence shown here is derived from an EMBL/GenBank/DDBJ whole genome shotgun (WGS) entry which is preliminary data.</text>
</comment>
<dbReference type="Proteomes" id="UP000524237">
    <property type="component" value="Unassembled WGS sequence"/>
</dbReference>
<name>A0A7W3PNW3_9MICO</name>
<accession>A0A7W3PNW3</accession>
<dbReference type="RefSeq" id="WP_182484053.1">
    <property type="nucleotide sequence ID" value="NZ_JACGWU010000001.1"/>
</dbReference>
<dbReference type="AlphaFoldDB" id="A0A7W3PNW3"/>
<dbReference type="SUPFAM" id="SSF56214">
    <property type="entry name" value="4'-phosphopantetheinyl transferase"/>
    <property type="match status" value="1"/>
</dbReference>
<evidence type="ECO:0000313" key="3">
    <source>
        <dbReference type="EMBL" id="MBA8828661.1"/>
    </source>
</evidence>
<feature type="domain" description="4'-phosphopantetheinyl transferase" evidence="2">
    <location>
        <begin position="56"/>
        <end position="131"/>
    </location>
</feature>
<dbReference type="GO" id="GO:0000287">
    <property type="term" value="F:magnesium ion binding"/>
    <property type="evidence" value="ECO:0007669"/>
    <property type="project" value="InterPro"/>
</dbReference>
<evidence type="ECO:0000313" key="4">
    <source>
        <dbReference type="Proteomes" id="UP000524237"/>
    </source>
</evidence>
<dbReference type="Pfam" id="PF01648">
    <property type="entry name" value="ACPS"/>
    <property type="match status" value="1"/>
</dbReference>
<keyword evidence="1 3" id="KW-0808">Transferase</keyword>
<protein>
    <submittedName>
        <fullName evidence="3">Phosphopantetheinyl transferase (Holo-ACP synthase)</fullName>
    </submittedName>
</protein>
<proteinExistence type="predicted"/>